<dbReference type="STRING" id="392484.LP43_0124"/>
<dbReference type="AlphaFoldDB" id="A0A0A0BGR9"/>
<gene>
    <name evidence="2" type="ORF">LP43_0124</name>
</gene>
<dbReference type="Gene3D" id="1.20.1600.10">
    <property type="entry name" value="Outer membrane efflux proteins (OEP)"/>
    <property type="match status" value="1"/>
</dbReference>
<dbReference type="PANTHER" id="PTHR30203:SF24">
    <property type="entry name" value="BLR4935 PROTEIN"/>
    <property type="match status" value="1"/>
</dbReference>
<feature type="coiled-coil region" evidence="1">
    <location>
        <begin position="190"/>
        <end position="217"/>
    </location>
</feature>
<evidence type="ECO:0000313" key="2">
    <source>
        <dbReference type="EMBL" id="KGM07708.1"/>
    </source>
</evidence>
<dbReference type="SUPFAM" id="SSF56954">
    <property type="entry name" value="Outer membrane efflux proteins (OEP)"/>
    <property type="match status" value="1"/>
</dbReference>
<dbReference type="PANTHER" id="PTHR30203">
    <property type="entry name" value="OUTER MEMBRANE CATION EFFLUX PROTEIN"/>
    <property type="match status" value="1"/>
</dbReference>
<dbReference type="RefSeq" id="WP_008290463.1">
    <property type="nucleotide sequence ID" value="NZ_JADFAB010000029.1"/>
</dbReference>
<dbReference type="EMBL" id="JRQD01000001">
    <property type="protein sequence ID" value="KGM07708.1"/>
    <property type="molecule type" value="Genomic_DNA"/>
</dbReference>
<accession>A0A0A0BGR9</accession>
<protein>
    <submittedName>
        <fullName evidence="2">Heavy metal RND efflux outer membrane protein, CzcC family</fullName>
    </submittedName>
</protein>
<name>A0A0A0BGR9_9GAMM</name>
<comment type="caution">
    <text evidence="2">The sequence shown here is derived from an EMBL/GenBank/DDBJ whole genome shotgun (WGS) entry which is preliminary data.</text>
</comment>
<sequence>MRNIKYLRFKIFSTESLKAFVFMALALNILPLSAQELSLEKAIEMAQKNDPWIEGSYLKEQANIAQSIAAGQLPDPVISLGFANMPLDSFDFNQEPMTQFKAGVSQVFPRGETLELQRQKLEEMSRRHPFLRQDRYAKVQLTVTQLWLDLYQSQETIRLIEKDRSLFEYLVEVAEVSYSSTFGRSRQQDLVRAQLELTRIEDRLTVLDRKRSETQEKLAEWLYGTGTNWQEAGVSQTLPELELKLKTDHEETVNLAQYETPDFINHPIIRSLEQQITASETNVDLTRQKYKSQWGVNASYGYRDDAPGGQDRSDFFSLGISFDLPIFTEKRQDKKVEAAVSSKEALKTEKTLALRTIKARFHQAKERLVWLEKRRELYSERLLKEMNDQAEASLNAYTNDDGDFAEVVRARIAELNANIDYLSINIDRLKTIAELNYFSSSSEYKTFINGNQND</sequence>
<keyword evidence="1" id="KW-0175">Coiled coil</keyword>
<proteinExistence type="predicted"/>
<evidence type="ECO:0000313" key="3">
    <source>
        <dbReference type="Proteomes" id="UP000029999"/>
    </source>
</evidence>
<organism evidence="2 3">
    <name type="scientific">Methylophaga thiooxydans</name>
    <dbReference type="NCBI Taxonomy" id="392484"/>
    <lineage>
        <taxon>Bacteria</taxon>
        <taxon>Pseudomonadati</taxon>
        <taxon>Pseudomonadota</taxon>
        <taxon>Gammaproteobacteria</taxon>
        <taxon>Thiotrichales</taxon>
        <taxon>Piscirickettsiaceae</taxon>
        <taxon>Methylophaga</taxon>
    </lineage>
</organism>
<dbReference type="GO" id="GO:0015562">
    <property type="term" value="F:efflux transmembrane transporter activity"/>
    <property type="evidence" value="ECO:0007669"/>
    <property type="project" value="InterPro"/>
</dbReference>
<reference evidence="2 3" key="1">
    <citation type="submission" date="2014-09" db="EMBL/GenBank/DDBJ databases">
        <authorList>
            <person name="Grob C."/>
            <person name="Taubert M."/>
            <person name="Howat A.M."/>
            <person name="Burns O.J."/>
            <person name="Dixon J.L."/>
            <person name="Chen Y."/>
            <person name="Murrell J.C."/>
        </authorList>
    </citation>
    <scope>NUCLEOTIDE SEQUENCE [LARGE SCALE GENOMIC DNA]</scope>
    <source>
        <strain evidence="2">L4</strain>
    </source>
</reference>
<evidence type="ECO:0000256" key="1">
    <source>
        <dbReference type="SAM" id="Coils"/>
    </source>
</evidence>
<dbReference type="Proteomes" id="UP000029999">
    <property type="component" value="Unassembled WGS sequence"/>
</dbReference>
<dbReference type="InterPro" id="IPR010131">
    <property type="entry name" value="MdtP/NodT-like"/>
</dbReference>